<gene>
    <name evidence="1" type="ORF">JBS370_LOCUS31485</name>
</gene>
<sequence length="140" mass="16633">IEILRKLNQISFQANYFKCVCKISLLDERCFKHELLKSILTKSNSQNDKKCRKPKTDNQALSIIEYLNLNEFDYNKVHDDYAQKILANNQMCLPNNVYLLIDNRFLESVTDNFTRDAKLSCIDFYNESKISQDFKDYFLH</sequence>
<accession>A0A819UXF0</accession>
<comment type="caution">
    <text evidence="1">The sequence shown here is derived from an EMBL/GenBank/DDBJ whole genome shotgun (WGS) entry which is preliminary data.</text>
</comment>
<protein>
    <submittedName>
        <fullName evidence="1">Uncharacterized protein</fullName>
    </submittedName>
</protein>
<name>A0A819UXF0_9BILA</name>
<organism evidence="1 2">
    <name type="scientific">Rotaria sordida</name>
    <dbReference type="NCBI Taxonomy" id="392033"/>
    <lineage>
        <taxon>Eukaryota</taxon>
        <taxon>Metazoa</taxon>
        <taxon>Spiralia</taxon>
        <taxon>Gnathifera</taxon>
        <taxon>Rotifera</taxon>
        <taxon>Eurotatoria</taxon>
        <taxon>Bdelloidea</taxon>
        <taxon>Philodinida</taxon>
        <taxon>Philodinidae</taxon>
        <taxon>Rotaria</taxon>
    </lineage>
</organism>
<dbReference type="EMBL" id="CAJOBD010007791">
    <property type="protein sequence ID" value="CAF4095705.1"/>
    <property type="molecule type" value="Genomic_DNA"/>
</dbReference>
<evidence type="ECO:0000313" key="1">
    <source>
        <dbReference type="EMBL" id="CAF4095705.1"/>
    </source>
</evidence>
<proteinExistence type="predicted"/>
<dbReference type="Proteomes" id="UP000663836">
    <property type="component" value="Unassembled WGS sequence"/>
</dbReference>
<evidence type="ECO:0000313" key="2">
    <source>
        <dbReference type="Proteomes" id="UP000663836"/>
    </source>
</evidence>
<reference evidence="1" key="1">
    <citation type="submission" date="2021-02" db="EMBL/GenBank/DDBJ databases">
        <authorList>
            <person name="Nowell W R."/>
        </authorList>
    </citation>
    <scope>NUCLEOTIDE SEQUENCE</scope>
</reference>
<dbReference type="AlphaFoldDB" id="A0A819UXF0"/>
<feature type="non-terminal residue" evidence="1">
    <location>
        <position position="1"/>
    </location>
</feature>